<evidence type="ECO:0000256" key="1">
    <source>
        <dbReference type="SAM" id="Phobius"/>
    </source>
</evidence>
<reference evidence="2 3" key="1">
    <citation type="submission" date="2024-06" db="EMBL/GenBank/DDBJ databases">
        <authorList>
            <person name="Chen R.Y."/>
        </authorList>
    </citation>
    <scope>NUCLEOTIDE SEQUENCE [LARGE SCALE GENOMIC DNA]</scope>
    <source>
        <strain evidence="2 3">D2</strain>
    </source>
</reference>
<dbReference type="Proteomes" id="UP001467690">
    <property type="component" value="Unassembled WGS sequence"/>
</dbReference>
<proteinExistence type="predicted"/>
<keyword evidence="3" id="KW-1185">Reference proteome</keyword>
<gene>
    <name evidence="2" type="ORF">ABS311_21080</name>
</gene>
<dbReference type="InterPro" id="IPR023991">
    <property type="entry name" value="Bacteriocin_IIb_lactobn/cerein"/>
</dbReference>
<name>A0ABV1RN55_9ALTE</name>
<keyword evidence="1" id="KW-0812">Transmembrane</keyword>
<dbReference type="EMBL" id="JBELOE010000296">
    <property type="protein sequence ID" value="MER2494376.1"/>
    <property type="molecule type" value="Genomic_DNA"/>
</dbReference>
<keyword evidence="1" id="KW-1133">Transmembrane helix</keyword>
<feature type="transmembrane region" description="Helical" evidence="1">
    <location>
        <begin position="15"/>
        <end position="33"/>
    </location>
</feature>
<accession>A0ABV1RN55</accession>
<dbReference type="NCBIfam" id="TIGR03949">
    <property type="entry name" value="bact_IIb_cerein"/>
    <property type="match status" value="1"/>
</dbReference>
<evidence type="ECO:0000313" key="3">
    <source>
        <dbReference type="Proteomes" id="UP001467690"/>
    </source>
</evidence>
<evidence type="ECO:0000313" key="2">
    <source>
        <dbReference type="EMBL" id="MER2494376.1"/>
    </source>
</evidence>
<organism evidence="2 3">
    <name type="scientific">Catenovulum sediminis</name>
    <dbReference type="NCBI Taxonomy" id="1740262"/>
    <lineage>
        <taxon>Bacteria</taxon>
        <taxon>Pseudomonadati</taxon>
        <taxon>Pseudomonadota</taxon>
        <taxon>Gammaproteobacteria</taxon>
        <taxon>Alteromonadales</taxon>
        <taxon>Alteromonadaceae</taxon>
        <taxon>Catenovulum</taxon>
    </lineage>
</organism>
<keyword evidence="1" id="KW-0472">Membrane</keyword>
<dbReference type="RefSeq" id="WP_185976809.1">
    <property type="nucleotide sequence ID" value="NZ_CP041661.1"/>
</dbReference>
<comment type="caution">
    <text evidence="2">The sequence shown here is derived from an EMBL/GenBank/DDBJ whole genome shotgun (WGS) entry which is preliminary data.</text>
</comment>
<sequence>MNEIRELTFEEIEEVNGGGFFIPVVIGVALLLYSPPA</sequence>
<protein>
    <submittedName>
        <fullName evidence="2">Class IIb bacteriocin, lactobin A/cerein 7B family</fullName>
    </submittedName>
</protein>